<keyword evidence="1" id="KW-0732">Signal</keyword>
<evidence type="ECO:0000256" key="1">
    <source>
        <dbReference type="SAM" id="SignalP"/>
    </source>
</evidence>
<proteinExistence type="predicted"/>
<feature type="chain" id="PRO_5047225397" evidence="1">
    <location>
        <begin position="24"/>
        <end position="104"/>
    </location>
</feature>
<keyword evidence="3" id="KW-1185">Reference proteome</keyword>
<evidence type="ECO:0000313" key="2">
    <source>
        <dbReference type="EMBL" id="MFC5294686.1"/>
    </source>
</evidence>
<sequence length="104" mass="11705">MHRFTIAAFIVLGGLAAAPAAYAGEALAPSLAQGLDRQPAAYAMTAAKRERLMIIQENMARQRYYGHRYGYRGGYGYGYGYGRPPGYPPYGPAYGYRRHYYDHW</sequence>
<reference evidence="3" key="1">
    <citation type="journal article" date="2019" name="Int. J. Syst. Evol. Microbiol.">
        <title>The Global Catalogue of Microorganisms (GCM) 10K type strain sequencing project: providing services to taxonomists for standard genome sequencing and annotation.</title>
        <authorList>
            <consortium name="The Broad Institute Genomics Platform"/>
            <consortium name="The Broad Institute Genome Sequencing Center for Infectious Disease"/>
            <person name="Wu L."/>
            <person name="Ma J."/>
        </authorList>
    </citation>
    <scope>NUCLEOTIDE SEQUENCE [LARGE SCALE GENOMIC DNA]</scope>
    <source>
        <strain evidence="3">CGMCC 1.15643</strain>
    </source>
</reference>
<feature type="signal peptide" evidence="1">
    <location>
        <begin position="1"/>
        <end position="23"/>
    </location>
</feature>
<accession>A0ABW0F6R0</accession>
<dbReference type="Proteomes" id="UP001595976">
    <property type="component" value="Unassembled WGS sequence"/>
</dbReference>
<gene>
    <name evidence="2" type="ORF">ACFPK2_16980</name>
</gene>
<protein>
    <submittedName>
        <fullName evidence="2">Uncharacterized protein</fullName>
    </submittedName>
</protein>
<evidence type="ECO:0000313" key="3">
    <source>
        <dbReference type="Proteomes" id="UP001595976"/>
    </source>
</evidence>
<name>A0ABW0F6R0_9HYPH</name>
<comment type="caution">
    <text evidence="2">The sequence shown here is derived from an EMBL/GenBank/DDBJ whole genome shotgun (WGS) entry which is preliminary data.</text>
</comment>
<dbReference type="RefSeq" id="WP_158443835.1">
    <property type="nucleotide sequence ID" value="NZ_JAOAOS010000003.1"/>
</dbReference>
<dbReference type="EMBL" id="JBHSLI010000007">
    <property type="protein sequence ID" value="MFC5294686.1"/>
    <property type="molecule type" value="Genomic_DNA"/>
</dbReference>
<organism evidence="2 3">
    <name type="scientific">Bosea minatitlanensis</name>
    <dbReference type="NCBI Taxonomy" id="128782"/>
    <lineage>
        <taxon>Bacteria</taxon>
        <taxon>Pseudomonadati</taxon>
        <taxon>Pseudomonadota</taxon>
        <taxon>Alphaproteobacteria</taxon>
        <taxon>Hyphomicrobiales</taxon>
        <taxon>Boseaceae</taxon>
        <taxon>Bosea</taxon>
    </lineage>
</organism>